<comment type="caution">
    <text evidence="1">The sequence shown here is derived from an EMBL/GenBank/DDBJ whole genome shotgun (WGS) entry which is preliminary data.</text>
</comment>
<dbReference type="EMBL" id="JAACJN010000138">
    <property type="protein sequence ID" value="KAF5367898.1"/>
    <property type="molecule type" value="Genomic_DNA"/>
</dbReference>
<name>A0A8H5LSJ5_9AGAR</name>
<dbReference type="AlphaFoldDB" id="A0A8H5LSJ5"/>
<organism evidence="1 2">
    <name type="scientific">Collybiopsis confluens</name>
    <dbReference type="NCBI Taxonomy" id="2823264"/>
    <lineage>
        <taxon>Eukaryota</taxon>
        <taxon>Fungi</taxon>
        <taxon>Dikarya</taxon>
        <taxon>Basidiomycota</taxon>
        <taxon>Agaricomycotina</taxon>
        <taxon>Agaricomycetes</taxon>
        <taxon>Agaricomycetidae</taxon>
        <taxon>Agaricales</taxon>
        <taxon>Marasmiineae</taxon>
        <taxon>Omphalotaceae</taxon>
        <taxon>Collybiopsis</taxon>
    </lineage>
</organism>
<keyword evidence="2" id="KW-1185">Reference proteome</keyword>
<protein>
    <submittedName>
        <fullName evidence="1">Uncharacterized protein</fullName>
    </submittedName>
</protein>
<sequence>MFLYARRPVVVHSAVPLDEGRASEYYEHSTTALEIAGDDFRLNRIPEVLVQDHEKKQDSPMSFHDIHLLGTQAVFQMIVTPRAYVHNNRLGWEFRLVTLKVLGKKRMEIASSPTKQVLKRKAVYLNMGEPAEGSSSTNKRAKTAG</sequence>
<gene>
    <name evidence="1" type="ORF">D9757_011248</name>
</gene>
<dbReference type="Proteomes" id="UP000518752">
    <property type="component" value="Unassembled WGS sequence"/>
</dbReference>
<dbReference type="OrthoDB" id="3045894at2759"/>
<proteinExistence type="predicted"/>
<accession>A0A8H5LSJ5</accession>
<reference evidence="1 2" key="1">
    <citation type="journal article" date="2020" name="ISME J.">
        <title>Uncovering the hidden diversity of litter-decomposition mechanisms in mushroom-forming fungi.</title>
        <authorList>
            <person name="Floudas D."/>
            <person name="Bentzer J."/>
            <person name="Ahren D."/>
            <person name="Johansson T."/>
            <person name="Persson P."/>
            <person name="Tunlid A."/>
        </authorList>
    </citation>
    <scope>NUCLEOTIDE SEQUENCE [LARGE SCALE GENOMIC DNA]</scope>
    <source>
        <strain evidence="1 2">CBS 406.79</strain>
    </source>
</reference>
<evidence type="ECO:0000313" key="1">
    <source>
        <dbReference type="EMBL" id="KAF5367898.1"/>
    </source>
</evidence>
<evidence type="ECO:0000313" key="2">
    <source>
        <dbReference type="Proteomes" id="UP000518752"/>
    </source>
</evidence>